<reference evidence="15 16" key="1">
    <citation type="journal article" date="2015" name="Microbes Environ.">
        <title>Distribution and evolution of nitrogen fixation genes in the phylum bacteroidetes.</title>
        <authorList>
            <person name="Inoue J."/>
            <person name="Oshima K."/>
            <person name="Suda W."/>
            <person name="Sakamoto M."/>
            <person name="Iino T."/>
            <person name="Noda S."/>
            <person name="Hongoh Y."/>
            <person name="Hattori M."/>
            <person name="Ohkuma M."/>
        </authorList>
    </citation>
    <scope>NUCLEOTIDE SEQUENCE [LARGE SCALE GENOMIC DNA]</scope>
    <source>
        <strain evidence="15 16">JCM 15093</strain>
    </source>
</reference>
<evidence type="ECO:0000313" key="16">
    <source>
        <dbReference type="Proteomes" id="UP000027601"/>
    </source>
</evidence>
<dbReference type="PIRSF" id="PIRSF006102">
    <property type="entry name" value="NQR_DE"/>
    <property type="match status" value="1"/>
</dbReference>
<name>A0A069CYD2_9BACE</name>
<feature type="transmembrane region" description="Helical" evidence="14">
    <location>
        <begin position="177"/>
        <end position="199"/>
    </location>
</feature>
<dbReference type="PANTHER" id="PTHR30586">
    <property type="entry name" value="ELECTRON TRANSPORT COMPLEX PROTEIN RNFE"/>
    <property type="match status" value="1"/>
</dbReference>
<evidence type="ECO:0000256" key="2">
    <source>
        <dbReference type="ARBA" id="ARBA00022448"/>
    </source>
</evidence>
<dbReference type="GO" id="GO:0006814">
    <property type="term" value="P:sodium ion transport"/>
    <property type="evidence" value="ECO:0007669"/>
    <property type="project" value="UniProtKB-UniRule"/>
</dbReference>
<comment type="subunit">
    <text evidence="14">Composed of six subunits; NqrA, NqrB, NqrC, NqrD, NqrE and NqrF.</text>
</comment>
<organism evidence="15 16">
    <name type="scientific">Bacteroides graminisolvens DSM 19988 = JCM 15093</name>
    <dbReference type="NCBI Taxonomy" id="1121097"/>
    <lineage>
        <taxon>Bacteria</taxon>
        <taxon>Pseudomonadati</taxon>
        <taxon>Bacteroidota</taxon>
        <taxon>Bacteroidia</taxon>
        <taxon>Bacteroidales</taxon>
        <taxon>Bacteroidaceae</taxon>
        <taxon>Bacteroides</taxon>
    </lineage>
</organism>
<evidence type="ECO:0000256" key="14">
    <source>
        <dbReference type="HAMAP-Rule" id="MF_00428"/>
    </source>
</evidence>
<accession>A0A069CYD2</accession>
<comment type="caution">
    <text evidence="15">The sequence shown here is derived from an EMBL/GenBank/DDBJ whole genome shotgun (WGS) entry which is preliminary data.</text>
</comment>
<protein>
    <recommendedName>
        <fullName evidence="14">Na(+)-translocating NADH-quinone reductase subunit D</fullName>
        <shortName evidence="14">Na(+)-NQR subunit D</shortName>
        <shortName evidence="14">Na(+)-translocating NQR subunit D</shortName>
        <ecNumber evidence="14">7.2.1.1</ecNumber>
    </recommendedName>
    <alternativeName>
        <fullName evidence="14">NQR complex subunit D</fullName>
    </alternativeName>
    <alternativeName>
        <fullName evidence="14">NQR-1 subunit D</fullName>
    </alternativeName>
</protein>
<evidence type="ECO:0000256" key="3">
    <source>
        <dbReference type="ARBA" id="ARBA00022475"/>
    </source>
</evidence>
<dbReference type="NCBIfam" id="TIGR01939">
    <property type="entry name" value="nqrD"/>
    <property type="match status" value="1"/>
</dbReference>
<keyword evidence="4" id="KW-0997">Cell inner membrane</keyword>
<keyword evidence="12 14" id="KW-0472">Membrane</keyword>
<dbReference type="GO" id="GO:0012505">
    <property type="term" value="C:endomembrane system"/>
    <property type="evidence" value="ECO:0007669"/>
    <property type="project" value="UniProtKB-SubCell"/>
</dbReference>
<evidence type="ECO:0000256" key="9">
    <source>
        <dbReference type="ARBA" id="ARBA00023053"/>
    </source>
</evidence>
<gene>
    <name evidence="14" type="primary">nqrD</name>
    <name evidence="15" type="ORF">JCM15093_664</name>
</gene>
<keyword evidence="5 14" id="KW-0812">Transmembrane</keyword>
<dbReference type="InterPro" id="IPR011292">
    <property type="entry name" value="NqrD"/>
</dbReference>
<comment type="catalytic activity">
    <reaction evidence="14">
        <text>a ubiquinone + n Na(+)(in) + NADH + H(+) = a ubiquinol + n Na(+)(out) + NAD(+)</text>
        <dbReference type="Rhea" id="RHEA:47748"/>
        <dbReference type="Rhea" id="RHEA-COMP:9565"/>
        <dbReference type="Rhea" id="RHEA-COMP:9566"/>
        <dbReference type="ChEBI" id="CHEBI:15378"/>
        <dbReference type="ChEBI" id="CHEBI:16389"/>
        <dbReference type="ChEBI" id="CHEBI:17976"/>
        <dbReference type="ChEBI" id="CHEBI:29101"/>
        <dbReference type="ChEBI" id="CHEBI:57540"/>
        <dbReference type="ChEBI" id="CHEBI:57945"/>
        <dbReference type="EC" id="7.2.1.1"/>
    </reaction>
</comment>
<dbReference type="NCBIfam" id="NF006777">
    <property type="entry name" value="PRK09292.1"/>
    <property type="match status" value="1"/>
</dbReference>
<dbReference type="EMBL" id="BAJS01000002">
    <property type="protein sequence ID" value="GAK35563.1"/>
    <property type="molecule type" value="Genomic_DNA"/>
</dbReference>
<keyword evidence="16" id="KW-1185">Reference proteome</keyword>
<keyword evidence="13 14" id="KW-0739">Sodium transport</keyword>
<dbReference type="GO" id="GO:0016655">
    <property type="term" value="F:oxidoreductase activity, acting on NAD(P)H, quinone or similar compound as acceptor"/>
    <property type="evidence" value="ECO:0007669"/>
    <property type="project" value="UniProtKB-UniRule"/>
</dbReference>
<keyword evidence="11 14" id="KW-0830">Ubiquinone</keyword>
<feature type="transmembrane region" description="Helical" evidence="14">
    <location>
        <begin position="103"/>
        <end position="122"/>
    </location>
</feature>
<feature type="transmembrane region" description="Helical" evidence="14">
    <location>
        <begin position="44"/>
        <end position="64"/>
    </location>
</feature>
<dbReference type="OrthoDB" id="9790976at2"/>
<sequence>MSQLFSKKNKEVFSAPISMNNPVTVQVLGICSALAVTAKLEPAIVMGLSVTVIVAFANVIISLLRNTIPNRIRIIVQLVVVAALVTIVSEVLKAFAYDVSVQLSVYVGLIITNCILMGRLEAFAMANGPWESFLDGLGNGLGYAKILVIVAFFRELLGSGALFNIRIIPQSFYDLGYINNGLMLMPPMALIICACIIWYQRSKNKALQEK</sequence>
<dbReference type="EC" id="7.2.1.1" evidence="14"/>
<dbReference type="Pfam" id="PF02508">
    <property type="entry name" value="Rnf-Nqr"/>
    <property type="match status" value="1"/>
</dbReference>
<feature type="transmembrane region" description="Helical" evidence="14">
    <location>
        <begin position="76"/>
        <end position="97"/>
    </location>
</feature>
<evidence type="ECO:0000256" key="6">
    <source>
        <dbReference type="ARBA" id="ARBA00022967"/>
    </source>
</evidence>
<evidence type="ECO:0000256" key="1">
    <source>
        <dbReference type="ARBA" id="ARBA00004127"/>
    </source>
</evidence>
<evidence type="ECO:0000256" key="7">
    <source>
        <dbReference type="ARBA" id="ARBA00022989"/>
    </source>
</evidence>
<evidence type="ECO:0000256" key="13">
    <source>
        <dbReference type="ARBA" id="ARBA00023201"/>
    </source>
</evidence>
<dbReference type="PANTHER" id="PTHR30586:SF1">
    <property type="entry name" value="NA(+)-TRANSLOCATING NADH-QUINONE REDUCTASE SUBUNIT D"/>
    <property type="match status" value="1"/>
</dbReference>
<dbReference type="RefSeq" id="WP_024995685.1">
    <property type="nucleotide sequence ID" value="NZ_BAJS01000002.1"/>
</dbReference>
<dbReference type="HAMAP" id="MF_00428">
    <property type="entry name" value="NqrD"/>
    <property type="match status" value="1"/>
</dbReference>
<dbReference type="GO" id="GO:0005886">
    <property type="term" value="C:plasma membrane"/>
    <property type="evidence" value="ECO:0007669"/>
    <property type="project" value="UniProtKB-SubCell"/>
</dbReference>
<keyword evidence="3 14" id="KW-1003">Cell membrane</keyword>
<evidence type="ECO:0000256" key="4">
    <source>
        <dbReference type="ARBA" id="ARBA00022519"/>
    </source>
</evidence>
<keyword evidence="2 14" id="KW-0813">Transport</keyword>
<dbReference type="Proteomes" id="UP000027601">
    <property type="component" value="Unassembled WGS sequence"/>
</dbReference>
<dbReference type="STRING" id="1121097.GCA_000428125_01287"/>
<evidence type="ECO:0000313" key="15">
    <source>
        <dbReference type="EMBL" id="GAK35563.1"/>
    </source>
</evidence>
<keyword evidence="6 14" id="KW-1278">Translocase</keyword>
<dbReference type="AlphaFoldDB" id="A0A069CYD2"/>
<keyword evidence="8 14" id="KW-0520">NAD</keyword>
<dbReference type="eggNOG" id="COG1347">
    <property type="taxonomic scope" value="Bacteria"/>
</dbReference>
<evidence type="ECO:0000256" key="10">
    <source>
        <dbReference type="ARBA" id="ARBA00023065"/>
    </source>
</evidence>
<proteinExistence type="inferred from homology"/>
<keyword evidence="9 14" id="KW-0915">Sodium</keyword>
<comment type="caution">
    <text evidence="14">Lacks conserved residue(s) required for the propagation of feature annotation.</text>
</comment>
<comment type="function">
    <text evidence="14">NQR complex catalyzes the reduction of ubiquinone-1 to ubiquinol by two successive reactions, coupled with the transport of Na(+) ions from the cytoplasm to the periplasm. NqrA to NqrE are probably involved in the second step, the conversion of ubisemiquinone to ubiquinol.</text>
</comment>
<evidence type="ECO:0000256" key="8">
    <source>
        <dbReference type="ARBA" id="ARBA00023027"/>
    </source>
</evidence>
<evidence type="ECO:0000256" key="11">
    <source>
        <dbReference type="ARBA" id="ARBA00023075"/>
    </source>
</evidence>
<evidence type="ECO:0000256" key="12">
    <source>
        <dbReference type="ARBA" id="ARBA00023136"/>
    </source>
</evidence>
<keyword evidence="10 14" id="KW-0406">Ion transport</keyword>
<dbReference type="InterPro" id="IPR003667">
    <property type="entry name" value="NqrDE/RnfAE"/>
</dbReference>
<comment type="similarity">
    <text evidence="14">Belongs to the NqrDE/RnfAE family.</text>
</comment>
<evidence type="ECO:0000256" key="5">
    <source>
        <dbReference type="ARBA" id="ARBA00022692"/>
    </source>
</evidence>
<keyword evidence="7 14" id="KW-1133">Transmembrane helix</keyword>
<comment type="subcellular location">
    <subcellularLocation>
        <location evidence="14">Cell membrane</location>
        <topology evidence="14">Multi-pass membrane protein</topology>
    </subcellularLocation>
    <subcellularLocation>
        <location evidence="1">Endomembrane system</location>
        <topology evidence="1">Multi-pass membrane protein</topology>
    </subcellularLocation>
</comment>